<organism evidence="4 5">
    <name type="scientific">Ancylobacter amanitiformis</name>
    <dbReference type="NCBI Taxonomy" id="217069"/>
    <lineage>
        <taxon>Bacteria</taxon>
        <taxon>Pseudomonadati</taxon>
        <taxon>Pseudomonadota</taxon>
        <taxon>Alphaproteobacteria</taxon>
        <taxon>Hyphomicrobiales</taxon>
        <taxon>Xanthobacteraceae</taxon>
        <taxon>Ancylobacter</taxon>
    </lineage>
</organism>
<sequence length="719" mass="79294">MAAIDAMADGFALFDAQDRLVAHNRRFLELFPLLEPLGDLHGLSFFALASVPDGASREPRGDDAIAERMRHHAAADGKPFDIPLQNGGWVQVRESRTPDGGTICVWSDITRLKAAEAQLLEAIDGVGEGFVLLDAENRILLANDGMRRRFAEVGVDLAVGSALSERIVEARRRGMFADEVDEAIADNVLVQLLDAREHHAEVPLRDGRWMLASLRRMGTGRAVGIWADLTAQKRRESELITMREQLRQQSEALAEFARLVAMQARSDLLTGLPNRFALEERLNQYLRDGEPRSLWVGMIDIDHFKGVNDAVGHAAADEVLRELSHVLRAQLRSDDMLARVGGDEFALVLSNIEESDALRIARRLNTTVRESPFHVSGRAFTLGLSIGLVRGNGNAKTVSSLIAAADTACYVAKESGRDRVQLYDLGDPKVSNTRQRLSWAERIRLGFELGRFHLHLQAIVDADLRPLGYEALIRLVDENGTYCQPAEFLPAAQRLGLMGRIDSWVCRHVVDLAIHLIERGAGHYVSANIGARSLTDPAFQRSLMDLLDLHPGVESAFRIEVTESEGIDDIAEIARFLTDLRARGIYVYLDDFGNGYNSFEALKRLPVDGIKIDWSVTRDLLSDPIDKALMMAAISIARTLGLELVAEGVEEEIQLTKLRELGAMMYQGFLFHRPTDARDLLATDLLAVAPQVDVPQVDVPNADAPNAGDAAPSGRPADQ</sequence>
<dbReference type="EMBL" id="JAUSVR010000007">
    <property type="protein sequence ID" value="MDQ0511657.1"/>
    <property type="molecule type" value="Genomic_DNA"/>
</dbReference>
<dbReference type="RefSeq" id="WP_306890349.1">
    <property type="nucleotide sequence ID" value="NZ_JAUSVR010000007.1"/>
</dbReference>
<dbReference type="PROSITE" id="PS50887">
    <property type="entry name" value="GGDEF"/>
    <property type="match status" value="1"/>
</dbReference>
<dbReference type="InterPro" id="IPR001633">
    <property type="entry name" value="EAL_dom"/>
</dbReference>
<dbReference type="InterPro" id="IPR035919">
    <property type="entry name" value="EAL_sf"/>
</dbReference>
<evidence type="ECO:0000256" key="1">
    <source>
        <dbReference type="SAM" id="MobiDB-lite"/>
    </source>
</evidence>
<dbReference type="InterPro" id="IPR052155">
    <property type="entry name" value="Biofilm_reg_signaling"/>
</dbReference>
<dbReference type="CDD" id="cd01949">
    <property type="entry name" value="GGDEF"/>
    <property type="match status" value="1"/>
</dbReference>
<evidence type="ECO:0000313" key="5">
    <source>
        <dbReference type="Proteomes" id="UP001235094"/>
    </source>
</evidence>
<dbReference type="CDD" id="cd01948">
    <property type="entry name" value="EAL"/>
    <property type="match status" value="1"/>
</dbReference>
<dbReference type="Gene3D" id="3.20.20.450">
    <property type="entry name" value="EAL domain"/>
    <property type="match status" value="1"/>
</dbReference>
<comment type="caution">
    <text evidence="4">The sequence shown here is derived from an EMBL/GenBank/DDBJ whole genome shotgun (WGS) entry which is preliminary data.</text>
</comment>
<dbReference type="PANTHER" id="PTHR44757">
    <property type="entry name" value="DIGUANYLATE CYCLASE DGCP"/>
    <property type="match status" value="1"/>
</dbReference>
<evidence type="ECO:0000259" key="2">
    <source>
        <dbReference type="PROSITE" id="PS50883"/>
    </source>
</evidence>
<dbReference type="PANTHER" id="PTHR44757:SF2">
    <property type="entry name" value="BIOFILM ARCHITECTURE MAINTENANCE PROTEIN MBAA"/>
    <property type="match status" value="1"/>
</dbReference>
<dbReference type="Pfam" id="PF12860">
    <property type="entry name" value="PAS_7"/>
    <property type="match status" value="2"/>
</dbReference>
<dbReference type="SMART" id="SM00052">
    <property type="entry name" value="EAL"/>
    <property type="match status" value="1"/>
</dbReference>
<dbReference type="InterPro" id="IPR000160">
    <property type="entry name" value="GGDEF_dom"/>
</dbReference>
<dbReference type="Pfam" id="PF00990">
    <property type="entry name" value="GGDEF"/>
    <property type="match status" value="1"/>
</dbReference>
<dbReference type="InterPro" id="IPR035965">
    <property type="entry name" value="PAS-like_dom_sf"/>
</dbReference>
<dbReference type="SUPFAM" id="SSF55073">
    <property type="entry name" value="Nucleotide cyclase"/>
    <property type="match status" value="1"/>
</dbReference>
<name>A0ABU0LSH0_9HYPH</name>
<reference evidence="4 5" key="1">
    <citation type="submission" date="2023-07" db="EMBL/GenBank/DDBJ databases">
        <title>Genomic Encyclopedia of Type Strains, Phase IV (KMG-IV): sequencing the most valuable type-strain genomes for metagenomic binning, comparative biology and taxonomic classification.</title>
        <authorList>
            <person name="Goeker M."/>
        </authorList>
    </citation>
    <scope>NUCLEOTIDE SEQUENCE [LARGE SCALE GENOMIC DNA]</scope>
    <source>
        <strain evidence="4 5">DSM 15561</strain>
    </source>
</reference>
<feature type="region of interest" description="Disordered" evidence="1">
    <location>
        <begin position="697"/>
        <end position="719"/>
    </location>
</feature>
<dbReference type="SUPFAM" id="SSF55785">
    <property type="entry name" value="PYP-like sensor domain (PAS domain)"/>
    <property type="match status" value="2"/>
</dbReference>
<feature type="domain" description="GGDEF" evidence="3">
    <location>
        <begin position="292"/>
        <end position="425"/>
    </location>
</feature>
<dbReference type="Pfam" id="PF00563">
    <property type="entry name" value="EAL"/>
    <property type="match status" value="1"/>
</dbReference>
<evidence type="ECO:0000259" key="3">
    <source>
        <dbReference type="PROSITE" id="PS50887"/>
    </source>
</evidence>
<dbReference type="InterPro" id="IPR043128">
    <property type="entry name" value="Rev_trsase/Diguanyl_cyclase"/>
</dbReference>
<dbReference type="PROSITE" id="PS50883">
    <property type="entry name" value="EAL"/>
    <property type="match status" value="1"/>
</dbReference>
<dbReference type="SMART" id="SM00267">
    <property type="entry name" value="GGDEF"/>
    <property type="match status" value="1"/>
</dbReference>
<keyword evidence="5" id="KW-1185">Reference proteome</keyword>
<evidence type="ECO:0000313" key="4">
    <source>
        <dbReference type="EMBL" id="MDQ0511657.1"/>
    </source>
</evidence>
<dbReference type="Gene3D" id="3.30.450.20">
    <property type="entry name" value="PAS domain"/>
    <property type="match status" value="2"/>
</dbReference>
<dbReference type="InterPro" id="IPR029787">
    <property type="entry name" value="Nucleotide_cyclase"/>
</dbReference>
<accession>A0ABU0LSH0</accession>
<dbReference type="Gene3D" id="3.30.70.270">
    <property type="match status" value="1"/>
</dbReference>
<dbReference type="SUPFAM" id="SSF141868">
    <property type="entry name" value="EAL domain-like"/>
    <property type="match status" value="1"/>
</dbReference>
<dbReference type="NCBIfam" id="TIGR00254">
    <property type="entry name" value="GGDEF"/>
    <property type="match status" value="1"/>
</dbReference>
<feature type="compositionally biased region" description="Low complexity" evidence="1">
    <location>
        <begin position="697"/>
        <end position="712"/>
    </location>
</feature>
<feature type="domain" description="EAL" evidence="2">
    <location>
        <begin position="436"/>
        <end position="688"/>
    </location>
</feature>
<dbReference type="Proteomes" id="UP001235094">
    <property type="component" value="Unassembled WGS sequence"/>
</dbReference>
<gene>
    <name evidence="4" type="ORF">QOZ99_002556</name>
</gene>
<protein>
    <submittedName>
        <fullName evidence="4">Diguanylate cyclase (GGDEF)-like protein</fullName>
    </submittedName>
</protein>
<proteinExistence type="predicted"/>